<dbReference type="PROSITE" id="PS50928">
    <property type="entry name" value="ABC_TM1"/>
    <property type="match status" value="1"/>
</dbReference>
<dbReference type="CDD" id="cd06261">
    <property type="entry name" value="TM_PBP2"/>
    <property type="match status" value="1"/>
</dbReference>
<comment type="subcellular location">
    <subcellularLocation>
        <location evidence="7">Cell membrane</location>
        <topology evidence="7">Multi-pass membrane protein</topology>
    </subcellularLocation>
    <subcellularLocation>
        <location evidence="1">Membrane</location>
        <topology evidence="1">Multi-pass membrane protein</topology>
    </subcellularLocation>
</comment>
<proteinExistence type="inferred from homology"/>
<organism evidence="10 11">
    <name type="scientific">Promicromonospora thailandica</name>
    <dbReference type="NCBI Taxonomy" id="765201"/>
    <lineage>
        <taxon>Bacteria</taxon>
        <taxon>Bacillati</taxon>
        <taxon>Actinomycetota</taxon>
        <taxon>Actinomycetes</taxon>
        <taxon>Micrococcales</taxon>
        <taxon>Promicromonosporaceae</taxon>
        <taxon>Promicromonospora</taxon>
    </lineage>
</organism>
<reference evidence="10" key="1">
    <citation type="submission" date="2022-06" db="EMBL/GenBank/DDBJ databases">
        <title>Genomic Encyclopedia of Archaeal and Bacterial Type Strains, Phase II (KMG-II): from individual species to whole genera.</title>
        <authorList>
            <person name="Goeker M."/>
        </authorList>
    </citation>
    <scope>NUCLEOTIDE SEQUENCE</scope>
    <source>
        <strain evidence="10">DSM 26652</strain>
    </source>
</reference>
<feature type="compositionally biased region" description="Low complexity" evidence="8">
    <location>
        <begin position="299"/>
        <end position="312"/>
    </location>
</feature>
<evidence type="ECO:0000313" key="11">
    <source>
        <dbReference type="Proteomes" id="UP001139493"/>
    </source>
</evidence>
<evidence type="ECO:0000313" key="10">
    <source>
        <dbReference type="EMBL" id="MCP2267341.1"/>
    </source>
</evidence>
<comment type="similarity">
    <text evidence="7">Belongs to the binding-protein-dependent transport system permease family.</text>
</comment>
<evidence type="ECO:0000256" key="3">
    <source>
        <dbReference type="ARBA" id="ARBA00022475"/>
    </source>
</evidence>
<keyword evidence="5 7" id="KW-1133">Transmembrane helix</keyword>
<dbReference type="AlphaFoldDB" id="A0A9X2GDS0"/>
<dbReference type="Pfam" id="PF00528">
    <property type="entry name" value="BPD_transp_1"/>
    <property type="match status" value="1"/>
</dbReference>
<feature type="compositionally biased region" description="Basic and acidic residues" evidence="8">
    <location>
        <begin position="288"/>
        <end position="297"/>
    </location>
</feature>
<dbReference type="SUPFAM" id="SSF161098">
    <property type="entry name" value="MetI-like"/>
    <property type="match status" value="1"/>
</dbReference>
<dbReference type="GO" id="GO:0005275">
    <property type="term" value="F:amine transmembrane transporter activity"/>
    <property type="evidence" value="ECO:0007669"/>
    <property type="project" value="TreeGrafter"/>
</dbReference>
<feature type="transmembrane region" description="Helical" evidence="7">
    <location>
        <begin position="52"/>
        <end position="71"/>
    </location>
</feature>
<feature type="transmembrane region" description="Helical" evidence="7">
    <location>
        <begin position="257"/>
        <end position="280"/>
    </location>
</feature>
<keyword evidence="6 7" id="KW-0472">Membrane</keyword>
<feature type="transmembrane region" description="Helical" evidence="7">
    <location>
        <begin position="144"/>
        <end position="171"/>
    </location>
</feature>
<evidence type="ECO:0000256" key="8">
    <source>
        <dbReference type="SAM" id="MobiDB-lite"/>
    </source>
</evidence>
<dbReference type="Proteomes" id="UP001139493">
    <property type="component" value="Unassembled WGS sequence"/>
</dbReference>
<accession>A0A9X2GDS0</accession>
<evidence type="ECO:0000256" key="6">
    <source>
        <dbReference type="ARBA" id="ARBA00023136"/>
    </source>
</evidence>
<dbReference type="InterPro" id="IPR000515">
    <property type="entry name" value="MetI-like"/>
</dbReference>
<comment type="caution">
    <text evidence="10">The sequence shown here is derived from an EMBL/GenBank/DDBJ whole genome shotgun (WGS) entry which is preliminary data.</text>
</comment>
<keyword evidence="2 7" id="KW-0813">Transport</keyword>
<dbReference type="GO" id="GO:0015226">
    <property type="term" value="F:carnitine transmembrane transporter activity"/>
    <property type="evidence" value="ECO:0007669"/>
    <property type="project" value="TreeGrafter"/>
</dbReference>
<keyword evidence="11" id="KW-1185">Reference proteome</keyword>
<sequence length="312" mass="32828">MPEPTPALSVVPSIPIGTWLETGFTWFKETFDDVFDVIGDVVTGSIDSISDLLLAPDPLVVAIVLALLGWLVRNWKLGLGSLVGLVVIIGMDMWEPAMETLALVVVATVVALVLGIPLGILAARSPVASRIAKPVMDFMQTMPGMVWLLPVLKLFSIGVAGALVATVIFALPPAVRLTELGIRQVDGEVVEAGQAFGAGPRQILKDIQLPLAMPTVMAGVNQVIMLALSMAVIAGLVGGGGLGNEVVGAISTLNMSLGFNAGISVVILAIFLDRLTGAVGTRRPGRGRLRELRDRFTRPRTSTPTSTPTERV</sequence>
<protein>
    <submittedName>
        <fullName evidence="10">Glycine betaine/proline transport system permease protein</fullName>
    </submittedName>
</protein>
<evidence type="ECO:0000256" key="2">
    <source>
        <dbReference type="ARBA" id="ARBA00022448"/>
    </source>
</evidence>
<dbReference type="PANTHER" id="PTHR47737">
    <property type="entry name" value="GLYCINE BETAINE/PROLINE BETAINE TRANSPORT SYSTEM PERMEASE PROTEIN PROW"/>
    <property type="match status" value="1"/>
</dbReference>
<name>A0A9X2GDS0_9MICO</name>
<dbReference type="GO" id="GO:0015871">
    <property type="term" value="P:choline transport"/>
    <property type="evidence" value="ECO:0007669"/>
    <property type="project" value="TreeGrafter"/>
</dbReference>
<evidence type="ECO:0000256" key="1">
    <source>
        <dbReference type="ARBA" id="ARBA00004141"/>
    </source>
</evidence>
<feature type="domain" description="ABC transmembrane type-1" evidence="9">
    <location>
        <begin position="97"/>
        <end position="276"/>
    </location>
</feature>
<dbReference type="GO" id="GO:0031460">
    <property type="term" value="P:glycine betaine transport"/>
    <property type="evidence" value="ECO:0007669"/>
    <property type="project" value="TreeGrafter"/>
</dbReference>
<feature type="region of interest" description="Disordered" evidence="8">
    <location>
        <begin position="283"/>
        <end position="312"/>
    </location>
</feature>
<evidence type="ECO:0000259" key="9">
    <source>
        <dbReference type="PROSITE" id="PS50928"/>
    </source>
</evidence>
<dbReference type="EMBL" id="JAMTCS010000017">
    <property type="protein sequence ID" value="MCP2267341.1"/>
    <property type="molecule type" value="Genomic_DNA"/>
</dbReference>
<feature type="transmembrane region" description="Helical" evidence="7">
    <location>
        <begin position="77"/>
        <end position="94"/>
    </location>
</feature>
<keyword evidence="4 7" id="KW-0812">Transmembrane</keyword>
<evidence type="ECO:0000256" key="4">
    <source>
        <dbReference type="ARBA" id="ARBA00022692"/>
    </source>
</evidence>
<feature type="transmembrane region" description="Helical" evidence="7">
    <location>
        <begin position="101"/>
        <end position="124"/>
    </location>
</feature>
<dbReference type="PANTHER" id="PTHR47737:SF1">
    <property type="entry name" value="GLYCINE BETAINE_PROLINE BETAINE TRANSPORT SYSTEM PERMEASE PROTEIN PROW"/>
    <property type="match status" value="1"/>
</dbReference>
<gene>
    <name evidence="10" type="ORF">APR03_004714</name>
</gene>
<evidence type="ECO:0000256" key="7">
    <source>
        <dbReference type="RuleBase" id="RU363032"/>
    </source>
</evidence>
<dbReference type="GO" id="GO:0043190">
    <property type="term" value="C:ATP-binding cassette (ABC) transporter complex"/>
    <property type="evidence" value="ECO:0007669"/>
    <property type="project" value="TreeGrafter"/>
</dbReference>
<dbReference type="InterPro" id="IPR035906">
    <property type="entry name" value="MetI-like_sf"/>
</dbReference>
<keyword evidence="3" id="KW-1003">Cell membrane</keyword>
<dbReference type="RefSeq" id="WP_253839763.1">
    <property type="nucleotide sequence ID" value="NZ_JAMTCS010000017.1"/>
</dbReference>
<dbReference type="FunFam" id="1.10.3720.10:FF:000001">
    <property type="entry name" value="Glycine betaine ABC transporter, permease"/>
    <property type="match status" value="1"/>
</dbReference>
<feature type="transmembrane region" description="Helical" evidence="7">
    <location>
        <begin position="211"/>
        <end position="237"/>
    </location>
</feature>
<dbReference type="Gene3D" id="1.10.3720.10">
    <property type="entry name" value="MetI-like"/>
    <property type="match status" value="1"/>
</dbReference>
<evidence type="ECO:0000256" key="5">
    <source>
        <dbReference type="ARBA" id="ARBA00022989"/>
    </source>
</evidence>